<evidence type="ECO:0000256" key="2">
    <source>
        <dbReference type="ARBA" id="ARBA00007301"/>
    </source>
</evidence>
<dbReference type="GO" id="GO:0010181">
    <property type="term" value="F:FMN binding"/>
    <property type="evidence" value="ECO:0007669"/>
    <property type="project" value="InterPro"/>
</dbReference>
<feature type="domain" description="Pyridoxine 5'-phosphate oxidase dimerisation C-terminal" evidence="7">
    <location>
        <begin position="120"/>
        <end position="159"/>
    </location>
</feature>
<evidence type="ECO:0000259" key="7">
    <source>
        <dbReference type="Pfam" id="PF10590"/>
    </source>
</evidence>
<evidence type="ECO:0000256" key="4">
    <source>
        <dbReference type="ARBA" id="ARBA00022643"/>
    </source>
</evidence>
<sequence length="159" mass="18733">MRTLVLRDIDDQRFIVFVNNTSEKWRQLQSSSRCEMLVFWPTLMQQYRIRGEWQEIPSAAMETHWARKPYDSKLLDHFYAEGRPQSSVLASRAVLLEGIERLKQRYPVADDIPFPGNAQGLAIDANYMEIWQGSESDRLHHRHRYVLTANSWSKEILVP</sequence>
<feature type="domain" description="Pyridoxamine 5'-phosphate oxidase N-terminal" evidence="6">
    <location>
        <begin position="5"/>
        <end position="101"/>
    </location>
</feature>
<protein>
    <submittedName>
        <fullName evidence="8">Putative pyridoxamine oxidase</fullName>
    </submittedName>
</protein>
<dbReference type="EMBL" id="AAVT01000002">
    <property type="protein sequence ID" value="EAW31685.1"/>
    <property type="molecule type" value="Genomic_DNA"/>
</dbReference>
<keyword evidence="3" id="KW-0285">Flavoprotein</keyword>
<comment type="similarity">
    <text evidence="2">Belongs to the pyridoxamine 5'-phosphate oxidase family.</text>
</comment>
<comment type="cofactor">
    <cofactor evidence="1">
        <name>FMN</name>
        <dbReference type="ChEBI" id="CHEBI:58210"/>
    </cofactor>
</comment>
<dbReference type="Gene3D" id="2.30.110.10">
    <property type="entry name" value="Electron Transport, Fmn-binding Protein, Chain A"/>
    <property type="match status" value="1"/>
</dbReference>
<evidence type="ECO:0000259" key="6">
    <source>
        <dbReference type="Pfam" id="PF01243"/>
    </source>
</evidence>
<dbReference type="AlphaFoldDB" id="A0YAV5"/>
<dbReference type="InterPro" id="IPR012349">
    <property type="entry name" value="Split_barrel_FMN-bd"/>
</dbReference>
<accession>A0YAV5</accession>
<dbReference type="Pfam" id="PF01243">
    <property type="entry name" value="PNPOx_N"/>
    <property type="match status" value="1"/>
</dbReference>
<comment type="caution">
    <text evidence="8">The sequence shown here is derived from an EMBL/GenBank/DDBJ whole genome shotgun (WGS) entry which is preliminary data.</text>
</comment>
<dbReference type="Pfam" id="PF10590">
    <property type="entry name" value="PNP_phzG_C"/>
    <property type="match status" value="1"/>
</dbReference>
<dbReference type="PANTHER" id="PTHR10851">
    <property type="entry name" value="PYRIDOXINE-5-PHOSPHATE OXIDASE"/>
    <property type="match status" value="1"/>
</dbReference>
<dbReference type="InterPro" id="IPR019576">
    <property type="entry name" value="Pyridoxamine_oxidase_dimer_C"/>
</dbReference>
<organism evidence="8 9">
    <name type="scientific">marine gamma proteobacterium HTCC2143</name>
    <dbReference type="NCBI Taxonomy" id="247633"/>
    <lineage>
        <taxon>Bacteria</taxon>
        <taxon>Pseudomonadati</taxon>
        <taxon>Pseudomonadota</taxon>
        <taxon>Gammaproteobacteria</taxon>
        <taxon>Cellvibrionales</taxon>
        <taxon>Spongiibacteraceae</taxon>
        <taxon>BD1-7 clade</taxon>
    </lineage>
</organism>
<dbReference type="SUPFAM" id="SSF50475">
    <property type="entry name" value="FMN-binding split barrel"/>
    <property type="match status" value="1"/>
</dbReference>
<gene>
    <name evidence="8" type="ORF">GP2143_04525</name>
</gene>
<evidence type="ECO:0000313" key="8">
    <source>
        <dbReference type="EMBL" id="EAW31685.1"/>
    </source>
</evidence>
<dbReference type="eggNOG" id="COG0259">
    <property type="taxonomic scope" value="Bacteria"/>
</dbReference>
<evidence type="ECO:0000256" key="5">
    <source>
        <dbReference type="ARBA" id="ARBA00023002"/>
    </source>
</evidence>
<dbReference type="OrthoDB" id="5736711at2"/>
<dbReference type="Proteomes" id="UP000004931">
    <property type="component" value="Unassembled WGS sequence"/>
</dbReference>
<reference evidence="8 9" key="1">
    <citation type="journal article" date="2010" name="J. Bacteriol.">
        <title>Genome sequence of the oligotrophic marine Gammaproteobacterium HTCC2143, isolated from the Oregon Coast.</title>
        <authorList>
            <person name="Oh H.M."/>
            <person name="Kang I."/>
            <person name="Ferriera S."/>
            <person name="Giovannoni S.J."/>
            <person name="Cho J.C."/>
        </authorList>
    </citation>
    <scope>NUCLEOTIDE SEQUENCE [LARGE SCALE GENOMIC DNA]</scope>
    <source>
        <strain evidence="8 9">HTCC2143</strain>
    </source>
</reference>
<dbReference type="PANTHER" id="PTHR10851:SF0">
    <property type="entry name" value="PYRIDOXINE-5'-PHOSPHATE OXIDASE"/>
    <property type="match status" value="1"/>
</dbReference>
<evidence type="ECO:0000256" key="1">
    <source>
        <dbReference type="ARBA" id="ARBA00001917"/>
    </source>
</evidence>
<evidence type="ECO:0000313" key="9">
    <source>
        <dbReference type="Proteomes" id="UP000004931"/>
    </source>
</evidence>
<keyword evidence="4" id="KW-0288">FMN</keyword>
<keyword evidence="9" id="KW-1185">Reference proteome</keyword>
<dbReference type="STRING" id="247633.GP2143_04525"/>
<proteinExistence type="inferred from homology"/>
<evidence type="ECO:0000256" key="3">
    <source>
        <dbReference type="ARBA" id="ARBA00022630"/>
    </source>
</evidence>
<dbReference type="GO" id="GO:0004733">
    <property type="term" value="F:pyridoxamine phosphate oxidase activity"/>
    <property type="evidence" value="ECO:0007669"/>
    <property type="project" value="InterPro"/>
</dbReference>
<dbReference type="InterPro" id="IPR000659">
    <property type="entry name" value="Pyridox_Oxase"/>
</dbReference>
<name>A0YAV5_9GAMM</name>
<dbReference type="InterPro" id="IPR011576">
    <property type="entry name" value="Pyridox_Oxase_N"/>
</dbReference>
<keyword evidence="5" id="KW-0560">Oxidoreductase</keyword>
<dbReference type="GO" id="GO:0008615">
    <property type="term" value="P:pyridoxine biosynthetic process"/>
    <property type="evidence" value="ECO:0007669"/>
    <property type="project" value="InterPro"/>
</dbReference>